<reference evidence="1" key="1">
    <citation type="submission" date="2022-04" db="EMBL/GenBank/DDBJ databases">
        <title>Consumption of N2O by Flavobacterium azooxidireducens sp. nov. isolated from Decomposing Leaf Litter of Phragmites australis (Cav.).</title>
        <authorList>
            <person name="Behrendt U."/>
            <person name="Spanner T."/>
            <person name="Augustin J."/>
            <person name="Horn M.A."/>
            <person name="Kolb S."/>
            <person name="Ulrich A."/>
        </authorList>
    </citation>
    <scope>NUCLEOTIDE SEQUENCE</scope>
    <source>
        <strain evidence="1">IGB 4-14</strain>
    </source>
</reference>
<dbReference type="RefSeq" id="WP_248435377.1">
    <property type="nucleotide sequence ID" value="NZ_CP096205.1"/>
</dbReference>
<dbReference type="Proteomes" id="UP000830583">
    <property type="component" value="Chromosome"/>
</dbReference>
<gene>
    <name evidence="1" type="ORF">M0M57_03380</name>
</gene>
<name>A0ABY4KGE5_9FLAO</name>
<proteinExistence type="predicted"/>
<evidence type="ECO:0000313" key="2">
    <source>
        <dbReference type="Proteomes" id="UP000830583"/>
    </source>
</evidence>
<protein>
    <recommendedName>
        <fullName evidence="3">Tetratricopeptide repeat protein</fullName>
    </recommendedName>
</protein>
<sequence length="400" mass="46591">MNLTEYTYLLNNPNAVNEKQAKALETVVDSFPYFQSARALYLKGLYNQDSYKYNFTLKQTAAHTTDRSILFDFITSDEFTIIEKDIYEQKLALLMDIEVIESETHLLPSQVENDKENIETKEEIVEEEIPEVEPKLAEIEVDKLTVLPTVEFESSDIEFIRLENDPVIDEVSEEITVTEITPIEIDEIVTISTEKETISETMVEEEEIEEEPIRLEILEETIEETISNEAISIDENSFESLPEEIIPEIEEKLEIGKPITFLQNEKHSFQEWLQLASFKPIERIEEKKETFSIENSVQKDEKKQENTTDKLKKLEIIDKFIETNPKITPARELAETPSKPIETSDTTHLMTETLARVYLEQKKYSKAIQAYEILILKYPEKSIFFADRIKDIKILQQNNQ</sequence>
<evidence type="ECO:0000313" key="1">
    <source>
        <dbReference type="EMBL" id="UPQ79881.1"/>
    </source>
</evidence>
<keyword evidence="2" id="KW-1185">Reference proteome</keyword>
<organism evidence="1 2">
    <name type="scientific">Flavobacterium azooxidireducens</name>
    <dbReference type="NCBI Taxonomy" id="1871076"/>
    <lineage>
        <taxon>Bacteria</taxon>
        <taxon>Pseudomonadati</taxon>
        <taxon>Bacteroidota</taxon>
        <taxon>Flavobacteriia</taxon>
        <taxon>Flavobacteriales</taxon>
        <taxon>Flavobacteriaceae</taxon>
        <taxon>Flavobacterium</taxon>
    </lineage>
</organism>
<evidence type="ECO:0008006" key="3">
    <source>
        <dbReference type="Google" id="ProtNLM"/>
    </source>
</evidence>
<dbReference type="EMBL" id="CP096205">
    <property type="protein sequence ID" value="UPQ79881.1"/>
    <property type="molecule type" value="Genomic_DNA"/>
</dbReference>
<accession>A0ABY4KGE5</accession>